<dbReference type="RefSeq" id="XP_022293959.1">
    <property type="nucleotide sequence ID" value="XM_022438251.1"/>
</dbReference>
<feature type="region of interest" description="Disordered" evidence="1">
    <location>
        <begin position="178"/>
        <end position="197"/>
    </location>
</feature>
<accession>A0A8B8AUN4</accession>
<evidence type="ECO:0000313" key="2">
    <source>
        <dbReference type="Proteomes" id="UP000694844"/>
    </source>
</evidence>
<proteinExistence type="predicted"/>
<name>A0A8B8AUN4_CRAVI</name>
<gene>
    <name evidence="3" type="primary">LOC111104349</name>
</gene>
<dbReference type="Proteomes" id="UP000694844">
    <property type="component" value="Chromosome 7"/>
</dbReference>
<sequence length="218" mass="25054">MAMIDACPKNLDEIKNASANLECGFDRFGNSQYVCLPNTEKSSLIEFCYEGLMGLKEKGNCLEIADGKLVTYSCKHFICGCPTEPVRSNEFYKYQACQTINTRHQCYRFDPACPQRNHDNNGISYVDHQILEESAQLIGHFEKDSTHGMRQRSDDIIMKPFEVEVDDNSHLVTFEKEEGHNLKQEDTNRRQRNNTETSIESYLQEIADEFSATASKRR</sequence>
<organism evidence="2 3">
    <name type="scientific">Crassostrea virginica</name>
    <name type="common">Eastern oyster</name>
    <dbReference type="NCBI Taxonomy" id="6565"/>
    <lineage>
        <taxon>Eukaryota</taxon>
        <taxon>Metazoa</taxon>
        <taxon>Spiralia</taxon>
        <taxon>Lophotrochozoa</taxon>
        <taxon>Mollusca</taxon>
        <taxon>Bivalvia</taxon>
        <taxon>Autobranchia</taxon>
        <taxon>Pteriomorphia</taxon>
        <taxon>Ostreida</taxon>
        <taxon>Ostreoidea</taxon>
        <taxon>Ostreidae</taxon>
        <taxon>Crassostrea</taxon>
    </lineage>
</organism>
<dbReference type="GeneID" id="111104349"/>
<keyword evidence="2" id="KW-1185">Reference proteome</keyword>
<evidence type="ECO:0000256" key="1">
    <source>
        <dbReference type="SAM" id="MobiDB-lite"/>
    </source>
</evidence>
<reference evidence="3" key="1">
    <citation type="submission" date="2025-08" db="UniProtKB">
        <authorList>
            <consortium name="RefSeq"/>
        </authorList>
    </citation>
    <scope>IDENTIFICATION</scope>
    <source>
        <tissue evidence="3">Whole sample</tissue>
    </source>
</reference>
<feature type="compositionally biased region" description="Basic and acidic residues" evidence="1">
    <location>
        <begin position="178"/>
        <end position="189"/>
    </location>
</feature>
<evidence type="ECO:0000313" key="3">
    <source>
        <dbReference type="RefSeq" id="XP_022293959.1"/>
    </source>
</evidence>
<dbReference type="OrthoDB" id="6496718at2759"/>
<protein>
    <submittedName>
        <fullName evidence="3">Uncharacterized protein LOC111104349 isoform X3</fullName>
    </submittedName>
</protein>
<dbReference type="AlphaFoldDB" id="A0A8B8AUN4"/>